<evidence type="ECO:0000256" key="1">
    <source>
        <dbReference type="ARBA" id="ARBA00004141"/>
    </source>
</evidence>
<evidence type="ECO:0000256" key="2">
    <source>
        <dbReference type="ARBA" id="ARBA00022692"/>
    </source>
</evidence>
<protein>
    <submittedName>
        <fullName evidence="7">19529_t:CDS:1</fullName>
    </submittedName>
</protein>
<comment type="subcellular location">
    <subcellularLocation>
        <location evidence="1">Membrane</location>
        <topology evidence="1">Multi-pass membrane protein</topology>
    </subcellularLocation>
</comment>
<keyword evidence="8" id="KW-1185">Reference proteome</keyword>
<keyword evidence="3" id="KW-1133">Transmembrane helix</keyword>
<evidence type="ECO:0000256" key="6">
    <source>
        <dbReference type="RuleBase" id="RU000488"/>
    </source>
</evidence>
<sequence>MAPVDIAGPIVKDGKLEKKPISYVNLAVGAGLNMFEVSTLGQPFEVIKTHLAANRKDSILLALKKTFKRGGILGFYQGLIPWAWIEASTKGAVLIFTASDIEYRARVSGASPFLAGIVGGMGGGLAQAYTTMGFCTFMKTVEVTRHKAPSGQEVSTLKVASDIWKKEGIRGINKGVNAVAVRQCTNWASRFGLTRAGETLIRRIRDGDVPDYTRPLSPIQKILASAIGGGLSCWNQPIEVIRVEMQSQVKSAGRPEKMTIFSCAKFIYKNNGLKGFYRGVIPRMGLGIWQTVCMVFGGDAVKAKIAQRQAAKI</sequence>
<dbReference type="GO" id="GO:0016020">
    <property type="term" value="C:membrane"/>
    <property type="evidence" value="ECO:0007669"/>
    <property type="project" value="UniProtKB-SubCell"/>
</dbReference>
<evidence type="ECO:0000313" key="7">
    <source>
        <dbReference type="EMBL" id="CAI2188734.1"/>
    </source>
</evidence>
<dbReference type="EMBL" id="CAMKVN010005372">
    <property type="protein sequence ID" value="CAI2188734.1"/>
    <property type="molecule type" value="Genomic_DNA"/>
</dbReference>
<evidence type="ECO:0000256" key="3">
    <source>
        <dbReference type="ARBA" id="ARBA00022989"/>
    </source>
</evidence>
<dbReference type="GO" id="GO:0015742">
    <property type="term" value="P:alpha-ketoglutarate transport"/>
    <property type="evidence" value="ECO:0007669"/>
    <property type="project" value="TreeGrafter"/>
</dbReference>
<dbReference type="GO" id="GO:0005371">
    <property type="term" value="F:tricarboxylate secondary active transmembrane transporter activity"/>
    <property type="evidence" value="ECO:0007669"/>
    <property type="project" value="TreeGrafter"/>
</dbReference>
<feature type="repeat" description="Solcar" evidence="5">
    <location>
        <begin position="216"/>
        <end position="304"/>
    </location>
</feature>
<dbReference type="Pfam" id="PF00153">
    <property type="entry name" value="Mito_carr"/>
    <property type="match status" value="3"/>
</dbReference>
<evidence type="ECO:0000256" key="4">
    <source>
        <dbReference type="ARBA" id="ARBA00023136"/>
    </source>
</evidence>
<feature type="repeat" description="Solcar" evidence="5">
    <location>
        <begin position="21"/>
        <end position="103"/>
    </location>
</feature>
<dbReference type="PANTHER" id="PTHR46982">
    <property type="entry name" value="CITRATE/OXOGLUTARATE CARRIER PROTEIN"/>
    <property type="match status" value="1"/>
</dbReference>
<dbReference type="FunFam" id="1.50.40.10:FF:000078">
    <property type="entry name" value="Mitochondrial DNA replication protein YHM2"/>
    <property type="match status" value="1"/>
</dbReference>
<dbReference type="SUPFAM" id="SSF103506">
    <property type="entry name" value="Mitochondrial carrier"/>
    <property type="match status" value="1"/>
</dbReference>
<keyword evidence="6" id="KW-0813">Transport</keyword>
<reference evidence="7" key="1">
    <citation type="submission" date="2022-08" db="EMBL/GenBank/DDBJ databases">
        <authorList>
            <person name="Kallberg Y."/>
            <person name="Tangrot J."/>
            <person name="Rosling A."/>
        </authorList>
    </citation>
    <scope>NUCLEOTIDE SEQUENCE</scope>
    <source>
        <strain evidence="7">Wild A</strain>
    </source>
</reference>
<dbReference type="InterPro" id="IPR023395">
    <property type="entry name" value="MCP_dom_sf"/>
</dbReference>
<dbReference type="PANTHER" id="PTHR46982:SF1">
    <property type="entry name" value="CITRATE_OXOGLUTARATE CARRIER PROTEIN"/>
    <property type="match status" value="1"/>
</dbReference>
<dbReference type="Gene3D" id="1.50.40.10">
    <property type="entry name" value="Mitochondrial carrier domain"/>
    <property type="match status" value="1"/>
</dbReference>
<gene>
    <name evidence="7" type="ORF">FWILDA_LOCUS13727</name>
</gene>
<dbReference type="AlphaFoldDB" id="A0A9W4T1W3"/>
<dbReference type="InterPro" id="IPR018108">
    <property type="entry name" value="MCP_transmembrane"/>
</dbReference>
<dbReference type="PROSITE" id="PS50920">
    <property type="entry name" value="SOLCAR"/>
    <property type="match status" value="2"/>
</dbReference>
<dbReference type="Proteomes" id="UP001153678">
    <property type="component" value="Unassembled WGS sequence"/>
</dbReference>
<keyword evidence="4 5" id="KW-0472">Membrane</keyword>
<evidence type="ECO:0000313" key="8">
    <source>
        <dbReference type="Proteomes" id="UP001153678"/>
    </source>
</evidence>
<proteinExistence type="inferred from homology"/>
<dbReference type="GO" id="GO:0005739">
    <property type="term" value="C:mitochondrion"/>
    <property type="evidence" value="ECO:0007669"/>
    <property type="project" value="TreeGrafter"/>
</dbReference>
<keyword evidence="2 5" id="KW-0812">Transmembrane</keyword>
<dbReference type="GO" id="GO:0006843">
    <property type="term" value="P:mitochondrial citrate transmembrane transport"/>
    <property type="evidence" value="ECO:0007669"/>
    <property type="project" value="TreeGrafter"/>
</dbReference>
<comment type="caution">
    <text evidence="7">The sequence shown here is derived from an EMBL/GenBank/DDBJ whole genome shotgun (WGS) entry which is preliminary data.</text>
</comment>
<name>A0A9W4T1W3_9GLOM</name>
<dbReference type="OrthoDB" id="10253709at2759"/>
<dbReference type="InterPro" id="IPR053017">
    <property type="entry name" value="Mito_Cit/Oxoglu_Carrier"/>
</dbReference>
<organism evidence="7 8">
    <name type="scientific">Funneliformis geosporum</name>
    <dbReference type="NCBI Taxonomy" id="1117311"/>
    <lineage>
        <taxon>Eukaryota</taxon>
        <taxon>Fungi</taxon>
        <taxon>Fungi incertae sedis</taxon>
        <taxon>Mucoromycota</taxon>
        <taxon>Glomeromycotina</taxon>
        <taxon>Glomeromycetes</taxon>
        <taxon>Glomerales</taxon>
        <taxon>Glomeraceae</taxon>
        <taxon>Funneliformis</taxon>
    </lineage>
</organism>
<comment type="similarity">
    <text evidence="6">Belongs to the mitochondrial carrier (TC 2.A.29) family.</text>
</comment>
<accession>A0A9W4T1W3</accession>
<evidence type="ECO:0000256" key="5">
    <source>
        <dbReference type="PROSITE-ProRule" id="PRU00282"/>
    </source>
</evidence>